<dbReference type="AlphaFoldDB" id="A0A3Q4N7M1"/>
<dbReference type="InterPro" id="IPR008250">
    <property type="entry name" value="ATPase_P-typ_transduc_dom_A_sf"/>
</dbReference>
<reference evidence="10" key="2">
    <citation type="submission" date="2025-09" db="UniProtKB">
        <authorList>
            <consortium name="Ensembl"/>
        </authorList>
    </citation>
    <scope>IDENTIFICATION</scope>
</reference>
<evidence type="ECO:0000256" key="7">
    <source>
        <dbReference type="ARBA" id="ARBA00023136"/>
    </source>
</evidence>
<dbReference type="InterPro" id="IPR023299">
    <property type="entry name" value="ATPase_P-typ_cyto_dom_N"/>
</dbReference>
<dbReference type="PANTHER" id="PTHR24092">
    <property type="entry name" value="PROBABLE PHOSPHOLIPID-TRANSPORTING ATPASE"/>
    <property type="match status" value="1"/>
</dbReference>
<evidence type="ECO:0000256" key="4">
    <source>
        <dbReference type="ARBA" id="ARBA00022840"/>
    </source>
</evidence>
<keyword evidence="3" id="KW-0547">Nucleotide-binding</keyword>
<keyword evidence="2 8" id="KW-0812">Transmembrane</keyword>
<dbReference type="STRING" id="32507.ENSNBRP00000028974"/>
<dbReference type="PANTHER" id="PTHR24092:SF84">
    <property type="entry name" value="PHOSPHOLIPID-TRANSPORTING ATPASE VD"/>
    <property type="match status" value="1"/>
</dbReference>
<dbReference type="InterPro" id="IPR018303">
    <property type="entry name" value="ATPase_P-typ_P_site"/>
</dbReference>
<dbReference type="GeneTree" id="ENSGT00940000156728"/>
<evidence type="ECO:0000256" key="8">
    <source>
        <dbReference type="SAM" id="Phobius"/>
    </source>
</evidence>
<keyword evidence="4" id="KW-0067">ATP-binding</keyword>
<dbReference type="FunFam" id="2.70.150.10:FF:000022">
    <property type="entry name" value="Phospholipid-transporting ATPase"/>
    <property type="match status" value="1"/>
</dbReference>
<dbReference type="GO" id="GO:0045332">
    <property type="term" value="P:phospholipid translocation"/>
    <property type="evidence" value="ECO:0007669"/>
    <property type="project" value="TreeGrafter"/>
</dbReference>
<dbReference type="FunFam" id="3.40.50.1000:FF:000001">
    <property type="entry name" value="Phospholipid-transporting ATPase IC"/>
    <property type="match status" value="1"/>
</dbReference>
<evidence type="ECO:0000256" key="5">
    <source>
        <dbReference type="ARBA" id="ARBA00022967"/>
    </source>
</evidence>
<dbReference type="GO" id="GO:0005886">
    <property type="term" value="C:plasma membrane"/>
    <property type="evidence" value="ECO:0007669"/>
    <property type="project" value="TreeGrafter"/>
</dbReference>
<feature type="transmembrane region" description="Helical" evidence="8">
    <location>
        <begin position="323"/>
        <end position="345"/>
    </location>
</feature>
<keyword evidence="5" id="KW-1278">Translocase</keyword>
<dbReference type="GO" id="GO:0005524">
    <property type="term" value="F:ATP binding"/>
    <property type="evidence" value="ECO:0007669"/>
    <property type="project" value="UniProtKB-KW"/>
</dbReference>
<dbReference type="InterPro" id="IPR036412">
    <property type="entry name" value="HAD-like_sf"/>
</dbReference>
<dbReference type="InterPro" id="IPR032631">
    <property type="entry name" value="P-type_ATPase_N"/>
</dbReference>
<evidence type="ECO:0000256" key="3">
    <source>
        <dbReference type="ARBA" id="ARBA00022741"/>
    </source>
</evidence>
<keyword evidence="11" id="KW-1185">Reference proteome</keyword>
<evidence type="ECO:0000259" key="9">
    <source>
        <dbReference type="Pfam" id="PF16209"/>
    </source>
</evidence>
<dbReference type="SUPFAM" id="SSF81665">
    <property type="entry name" value="Calcium ATPase, transmembrane domain M"/>
    <property type="match status" value="1"/>
</dbReference>
<dbReference type="Pfam" id="PF16209">
    <property type="entry name" value="PhoLip_ATPase_N"/>
    <property type="match status" value="1"/>
</dbReference>
<dbReference type="GO" id="GO:0140326">
    <property type="term" value="F:ATPase-coupled intramembrane lipid transporter activity"/>
    <property type="evidence" value="ECO:0007669"/>
    <property type="project" value="TreeGrafter"/>
</dbReference>
<name>A0A3Q4N7M1_NEOBR</name>
<comment type="subcellular location">
    <subcellularLocation>
        <location evidence="1">Membrane</location>
        <topology evidence="1">Multi-pass membrane protein</topology>
    </subcellularLocation>
</comment>
<sequence length="501" mass="56703">SHRKPAAASGPGPPQDMEEVQPLLGQNEDLKELLQLCTSNKIRTTKYSFLSFLPKNVFEQLHRFANVYFIFLAALNFVPVVEAFQPEIALVPIVLVLSLTALKDICEDYRRFKTDRLINGLLCRVYSSTQKCYVDQCWKNVQVGDFVHLSCNEIIPADMLLLYTSDPHGVCYIETANLDGETNLKQRQVVSDFPLQGEEFTPESFHSRIECENPNNDLSRFRGYMEHSNGVRVGLHSGNLLLRSCTIRNTETVVGIVVYAGELAALFLYKRSKLEKHLNTDILWCVVLLFIMCLTAAIGHGLWMNSFKGSIFQVDTETPPALAGFYIFWTMVIVLQVLIPISLYVSIEIVKLGQIYFIHNDLSLYNNQLDSRIQCRALNITEDLGQIQYLFSDKTGTLTENKMVFLHISHTTFTPLLLHIIPLLACWVSTCCSCVQAKEVVPDPALGRKLNWLTNHSSSETPSSMELTYITDFFLALAICNSVVVSSPNQPRHVARLLYWC</sequence>
<proteinExistence type="predicted"/>
<dbReference type="Gene3D" id="2.70.150.10">
    <property type="entry name" value="Calcium-transporting ATPase, cytoplasmic transduction domain A"/>
    <property type="match status" value="1"/>
</dbReference>
<dbReference type="OMA" id="FNITNIC"/>
<dbReference type="Ensembl" id="ENSNBRT00000029730.1">
    <property type="protein sequence ID" value="ENSNBRP00000028974.1"/>
    <property type="gene ID" value="ENSNBRG00000022038.1"/>
</dbReference>
<dbReference type="FunFam" id="1.20.1110.10:FF:000006">
    <property type="entry name" value="Phospholipid-transporting ATPase"/>
    <property type="match status" value="1"/>
</dbReference>
<keyword evidence="7 8" id="KW-0472">Membrane</keyword>
<evidence type="ECO:0000256" key="1">
    <source>
        <dbReference type="ARBA" id="ARBA00004141"/>
    </source>
</evidence>
<organism evidence="10 11">
    <name type="scientific">Neolamprologus brichardi</name>
    <name type="common">Fairy cichlid</name>
    <name type="synonym">Lamprologus brichardi</name>
    <dbReference type="NCBI Taxonomy" id="32507"/>
    <lineage>
        <taxon>Eukaryota</taxon>
        <taxon>Metazoa</taxon>
        <taxon>Chordata</taxon>
        <taxon>Craniata</taxon>
        <taxon>Vertebrata</taxon>
        <taxon>Euteleostomi</taxon>
        <taxon>Actinopterygii</taxon>
        <taxon>Neopterygii</taxon>
        <taxon>Teleostei</taxon>
        <taxon>Neoteleostei</taxon>
        <taxon>Acanthomorphata</taxon>
        <taxon>Ovalentaria</taxon>
        <taxon>Cichlomorphae</taxon>
        <taxon>Cichliformes</taxon>
        <taxon>Cichlidae</taxon>
        <taxon>African cichlids</taxon>
        <taxon>Pseudocrenilabrinae</taxon>
        <taxon>Lamprologini</taxon>
        <taxon>Neolamprologus</taxon>
    </lineage>
</organism>
<dbReference type="Gene3D" id="3.40.50.1000">
    <property type="entry name" value="HAD superfamily/HAD-like"/>
    <property type="match status" value="1"/>
</dbReference>
<evidence type="ECO:0000256" key="2">
    <source>
        <dbReference type="ARBA" id="ARBA00022692"/>
    </source>
</evidence>
<dbReference type="PROSITE" id="PS00154">
    <property type="entry name" value="ATPASE_E1_E2"/>
    <property type="match status" value="1"/>
</dbReference>
<feature type="transmembrane region" description="Helical" evidence="8">
    <location>
        <begin position="252"/>
        <end position="269"/>
    </location>
</feature>
<protein>
    <recommendedName>
        <fullName evidence="9">P-type ATPase N-terminal domain-containing protein</fullName>
    </recommendedName>
</protein>
<accession>A0A3Q4N7M1</accession>
<dbReference type="Proteomes" id="UP000261580">
    <property type="component" value="Unassembled WGS sequence"/>
</dbReference>
<evidence type="ECO:0000313" key="10">
    <source>
        <dbReference type="Ensembl" id="ENSNBRP00000028974.1"/>
    </source>
</evidence>
<dbReference type="SUPFAM" id="SSF81653">
    <property type="entry name" value="Calcium ATPase, transduction domain A"/>
    <property type="match status" value="1"/>
</dbReference>
<dbReference type="Bgee" id="ENSNBRG00000022038">
    <property type="expression patterns" value="Expressed in mesonephros and 6 other cell types or tissues"/>
</dbReference>
<dbReference type="InterPro" id="IPR023214">
    <property type="entry name" value="HAD_sf"/>
</dbReference>
<dbReference type="SUPFAM" id="SSF56784">
    <property type="entry name" value="HAD-like"/>
    <property type="match status" value="1"/>
</dbReference>
<evidence type="ECO:0000313" key="11">
    <source>
        <dbReference type="Proteomes" id="UP000261580"/>
    </source>
</evidence>
<dbReference type="InterPro" id="IPR023298">
    <property type="entry name" value="ATPase_P-typ_TM_dom_sf"/>
</dbReference>
<feature type="transmembrane region" description="Helical" evidence="8">
    <location>
        <begin position="281"/>
        <end position="303"/>
    </location>
</feature>
<evidence type="ECO:0000256" key="6">
    <source>
        <dbReference type="ARBA" id="ARBA00022989"/>
    </source>
</evidence>
<keyword evidence="6 8" id="KW-1133">Transmembrane helix</keyword>
<feature type="domain" description="P-type ATPase N-terminal" evidence="9">
    <location>
        <begin position="38"/>
        <end position="88"/>
    </location>
</feature>
<reference evidence="10" key="1">
    <citation type="submission" date="2025-08" db="UniProtKB">
        <authorList>
            <consortium name="Ensembl"/>
        </authorList>
    </citation>
    <scope>IDENTIFICATION</scope>
</reference>
<dbReference type="Gene3D" id="3.40.1110.10">
    <property type="entry name" value="Calcium-transporting ATPase, cytoplasmic domain N"/>
    <property type="match status" value="1"/>
</dbReference>
<dbReference type="Gene3D" id="1.20.1110.10">
    <property type="entry name" value="Calcium-transporting ATPase, transmembrane domain"/>
    <property type="match status" value="1"/>
</dbReference>